<evidence type="ECO:0000313" key="3">
    <source>
        <dbReference type="EMBL" id="PHN04135.1"/>
    </source>
</evidence>
<dbReference type="Proteomes" id="UP000223913">
    <property type="component" value="Unassembled WGS sequence"/>
</dbReference>
<dbReference type="RefSeq" id="WP_099152521.1">
    <property type="nucleotide sequence ID" value="NZ_PDUD01000027.1"/>
</dbReference>
<evidence type="ECO:0000256" key="1">
    <source>
        <dbReference type="SAM" id="SignalP"/>
    </source>
</evidence>
<gene>
    <name evidence="3" type="ORF">CRP01_23345</name>
</gene>
<feature type="signal peptide" evidence="1">
    <location>
        <begin position="1"/>
        <end position="28"/>
    </location>
</feature>
<name>A0A2D0N6L6_FLAN2</name>
<dbReference type="OrthoDB" id="333383at2"/>
<proteinExistence type="predicted"/>
<comment type="caution">
    <text evidence="3">The sequence shown here is derived from an EMBL/GenBank/DDBJ whole genome shotgun (WGS) entry which is preliminary data.</text>
</comment>
<sequence>MKKLFTKGIALPALVLVLASCTSNLSNAPSGGELTTSDREQIRALIGQYVTGWLTSDTAMVLDIFADTATIIPRGMAPKKGKAALREFWFPADSSVTTIHSYEVNVLEIGGNTDLAYTLEAGQLSFSYQKGDLKLSRESNAHATTILRKSGGGQWKVVQRMWTDRR</sequence>
<dbReference type="InterPro" id="IPR027843">
    <property type="entry name" value="DUF4440"/>
</dbReference>
<dbReference type="Gene3D" id="3.10.450.50">
    <property type="match status" value="1"/>
</dbReference>
<dbReference type="PROSITE" id="PS51257">
    <property type="entry name" value="PROKAR_LIPOPROTEIN"/>
    <property type="match status" value="1"/>
</dbReference>
<dbReference type="InterPro" id="IPR032710">
    <property type="entry name" value="NTF2-like_dom_sf"/>
</dbReference>
<keyword evidence="1" id="KW-0732">Signal</keyword>
<feature type="domain" description="DUF4440" evidence="2">
    <location>
        <begin position="42"/>
        <end position="157"/>
    </location>
</feature>
<keyword evidence="4" id="KW-1185">Reference proteome</keyword>
<protein>
    <recommendedName>
        <fullName evidence="2">DUF4440 domain-containing protein</fullName>
    </recommendedName>
</protein>
<reference evidence="3 4" key="1">
    <citation type="submission" date="2017-10" db="EMBL/GenBank/DDBJ databases">
        <title>The draft genome sequence of Lewinella nigricans NBRC 102662.</title>
        <authorList>
            <person name="Wang K."/>
        </authorList>
    </citation>
    <scope>NUCLEOTIDE SEQUENCE [LARGE SCALE GENOMIC DNA]</scope>
    <source>
        <strain evidence="3 4">NBRC 102662</strain>
    </source>
</reference>
<evidence type="ECO:0000259" key="2">
    <source>
        <dbReference type="Pfam" id="PF14534"/>
    </source>
</evidence>
<evidence type="ECO:0000313" key="4">
    <source>
        <dbReference type="Proteomes" id="UP000223913"/>
    </source>
</evidence>
<accession>A0A2D0N6L6</accession>
<dbReference type="AlphaFoldDB" id="A0A2D0N6L6"/>
<dbReference type="EMBL" id="PDUD01000027">
    <property type="protein sequence ID" value="PHN04135.1"/>
    <property type="molecule type" value="Genomic_DNA"/>
</dbReference>
<feature type="chain" id="PRO_5012226326" description="DUF4440 domain-containing protein" evidence="1">
    <location>
        <begin position="29"/>
        <end position="166"/>
    </location>
</feature>
<organism evidence="3 4">
    <name type="scientific">Flavilitoribacter nigricans (strain ATCC 23147 / DSM 23189 / NBRC 102662 / NCIMB 1420 / SS-2)</name>
    <name type="common">Lewinella nigricans</name>
    <dbReference type="NCBI Taxonomy" id="1122177"/>
    <lineage>
        <taxon>Bacteria</taxon>
        <taxon>Pseudomonadati</taxon>
        <taxon>Bacteroidota</taxon>
        <taxon>Saprospiria</taxon>
        <taxon>Saprospirales</taxon>
        <taxon>Lewinellaceae</taxon>
        <taxon>Flavilitoribacter</taxon>
    </lineage>
</organism>
<dbReference type="Pfam" id="PF14534">
    <property type="entry name" value="DUF4440"/>
    <property type="match status" value="1"/>
</dbReference>
<dbReference type="SUPFAM" id="SSF54427">
    <property type="entry name" value="NTF2-like"/>
    <property type="match status" value="1"/>
</dbReference>